<dbReference type="Proteomes" id="UP000694845">
    <property type="component" value="Unplaced"/>
</dbReference>
<dbReference type="RefSeq" id="XP_022106051.1">
    <property type="nucleotide sequence ID" value="XM_022250359.1"/>
</dbReference>
<dbReference type="InterPro" id="IPR017930">
    <property type="entry name" value="Myb_dom"/>
</dbReference>
<dbReference type="InterPro" id="IPR001005">
    <property type="entry name" value="SANT/Myb"/>
</dbReference>
<dbReference type="PROSITE" id="PS50090">
    <property type="entry name" value="MYB_LIKE"/>
    <property type="match status" value="1"/>
</dbReference>
<dbReference type="SUPFAM" id="SSF46689">
    <property type="entry name" value="Homeodomain-like"/>
    <property type="match status" value="1"/>
</dbReference>
<keyword evidence="4" id="KW-1185">Reference proteome</keyword>
<dbReference type="GO" id="GO:0005730">
    <property type="term" value="C:nucleolus"/>
    <property type="evidence" value="ECO:0007669"/>
    <property type="project" value="TreeGrafter"/>
</dbReference>
<feature type="domain" description="HTH myb-type" evidence="3">
    <location>
        <begin position="20"/>
        <end position="47"/>
    </location>
</feature>
<dbReference type="OrthoDB" id="5812619at2759"/>
<dbReference type="OMA" id="SMNDNEV"/>
<feature type="domain" description="Myb-like" evidence="2">
    <location>
        <begin position="7"/>
        <end position="43"/>
    </location>
</feature>
<organism evidence="4 5">
    <name type="scientific">Acanthaster planci</name>
    <name type="common">Crown-of-thorns starfish</name>
    <dbReference type="NCBI Taxonomy" id="133434"/>
    <lineage>
        <taxon>Eukaryota</taxon>
        <taxon>Metazoa</taxon>
        <taxon>Echinodermata</taxon>
        <taxon>Eleutherozoa</taxon>
        <taxon>Asterozoa</taxon>
        <taxon>Asteroidea</taxon>
        <taxon>Valvatacea</taxon>
        <taxon>Valvatida</taxon>
        <taxon>Acanthasteridae</taxon>
        <taxon>Acanthaster</taxon>
    </lineage>
</organism>
<dbReference type="GeneID" id="110987548"/>
<proteinExistence type="predicted"/>
<dbReference type="GO" id="GO:0003682">
    <property type="term" value="F:chromatin binding"/>
    <property type="evidence" value="ECO:0007669"/>
    <property type="project" value="TreeGrafter"/>
</dbReference>
<dbReference type="AlphaFoldDB" id="A0A8B7ZRI8"/>
<name>A0A8B7ZRI8_ACAPL</name>
<dbReference type="InterPro" id="IPR053078">
    <property type="entry name" value="TTF1-like"/>
</dbReference>
<sequence>MLVTQSKEDDVMDKLVGIPWRKVCKMVPTRNIHQCRNHWKDKLCWSVGNRTRRRWTDAESADLIKSVYNLDVNEESDIDWVKLHKEFWERAPSPSKLSQMWYILKLRHLDNYHFMTFEEILDQLYHKVLPVLKGRLKKQEAAKAKMKSKESISSSEDDSSSEEDDDWY</sequence>
<evidence type="ECO:0000313" key="5">
    <source>
        <dbReference type="RefSeq" id="XP_022106051.1"/>
    </source>
</evidence>
<evidence type="ECO:0000259" key="2">
    <source>
        <dbReference type="PROSITE" id="PS50090"/>
    </source>
</evidence>
<accession>A0A8B7ZRI8</accession>
<reference evidence="5" key="1">
    <citation type="submission" date="2025-08" db="UniProtKB">
        <authorList>
            <consortium name="RefSeq"/>
        </authorList>
    </citation>
    <scope>IDENTIFICATION</scope>
</reference>
<evidence type="ECO:0000313" key="4">
    <source>
        <dbReference type="Proteomes" id="UP000694845"/>
    </source>
</evidence>
<gene>
    <name evidence="5" type="primary">LOC110987548</name>
</gene>
<dbReference type="InterPro" id="IPR009057">
    <property type="entry name" value="Homeodomain-like_sf"/>
</dbReference>
<dbReference type="Gene3D" id="1.10.10.60">
    <property type="entry name" value="Homeodomain-like"/>
    <property type="match status" value="1"/>
</dbReference>
<protein>
    <submittedName>
        <fullName evidence="5">Transcription termination factor 1-like</fullName>
    </submittedName>
</protein>
<dbReference type="KEGG" id="aplc:110987548"/>
<feature type="compositionally biased region" description="Acidic residues" evidence="1">
    <location>
        <begin position="155"/>
        <end position="168"/>
    </location>
</feature>
<dbReference type="PANTHER" id="PTHR46760:SF1">
    <property type="entry name" value="TRANSCRIPTION TERMINATION FACTOR 1"/>
    <property type="match status" value="1"/>
</dbReference>
<dbReference type="PANTHER" id="PTHR46760">
    <property type="entry name" value="TRANSCRIPTION TERMINATION FACTOR 1"/>
    <property type="match status" value="1"/>
</dbReference>
<feature type="region of interest" description="Disordered" evidence="1">
    <location>
        <begin position="143"/>
        <end position="168"/>
    </location>
</feature>
<evidence type="ECO:0000256" key="1">
    <source>
        <dbReference type="SAM" id="MobiDB-lite"/>
    </source>
</evidence>
<evidence type="ECO:0000259" key="3">
    <source>
        <dbReference type="PROSITE" id="PS51294"/>
    </source>
</evidence>
<dbReference type="PROSITE" id="PS51294">
    <property type="entry name" value="HTH_MYB"/>
    <property type="match status" value="1"/>
</dbReference>
<dbReference type="GO" id="GO:0006363">
    <property type="term" value="P:termination of RNA polymerase I transcription"/>
    <property type="evidence" value="ECO:0007669"/>
    <property type="project" value="TreeGrafter"/>
</dbReference>